<feature type="domain" description="Tyrosinase copper-binding" evidence="4">
    <location>
        <begin position="123"/>
        <end position="140"/>
    </location>
</feature>
<keyword evidence="1" id="KW-0479">Metal-binding</keyword>
<dbReference type="OrthoDB" id="6132182at2759"/>
<dbReference type="STRING" id="50376.A0A517LRG8"/>
<dbReference type="PANTHER" id="PTHR11474">
    <property type="entry name" value="TYROSINASE FAMILY MEMBER"/>
    <property type="match status" value="1"/>
</dbReference>
<name>A0A517LRG8_9PEZI</name>
<gene>
    <name evidence="6" type="ORF">FKW77_005472</name>
</gene>
<evidence type="ECO:0000313" key="6">
    <source>
        <dbReference type="EMBL" id="QDS78183.1"/>
    </source>
</evidence>
<feature type="chain" id="PRO_5021811611" description="Tyrosinase copper-binding domain-containing protein" evidence="3">
    <location>
        <begin position="20"/>
        <end position="399"/>
    </location>
</feature>
<evidence type="ECO:0000256" key="2">
    <source>
        <dbReference type="ARBA" id="ARBA00023002"/>
    </source>
</evidence>
<dbReference type="GO" id="GO:0046872">
    <property type="term" value="F:metal ion binding"/>
    <property type="evidence" value="ECO:0007669"/>
    <property type="project" value="UniProtKB-KW"/>
</dbReference>
<dbReference type="InterPro" id="IPR050316">
    <property type="entry name" value="Tyrosinase/Hemocyanin"/>
</dbReference>
<keyword evidence="7" id="KW-1185">Reference proteome</keyword>
<dbReference type="SUPFAM" id="SSF48056">
    <property type="entry name" value="Di-copper centre-containing domain"/>
    <property type="match status" value="1"/>
</dbReference>
<feature type="domain" description="Tyrosinase copper-binding" evidence="5">
    <location>
        <begin position="322"/>
        <end position="333"/>
    </location>
</feature>
<organism evidence="6 7">
    <name type="scientific">Venturia effusa</name>
    <dbReference type="NCBI Taxonomy" id="50376"/>
    <lineage>
        <taxon>Eukaryota</taxon>
        <taxon>Fungi</taxon>
        <taxon>Dikarya</taxon>
        <taxon>Ascomycota</taxon>
        <taxon>Pezizomycotina</taxon>
        <taxon>Dothideomycetes</taxon>
        <taxon>Pleosporomycetidae</taxon>
        <taxon>Venturiales</taxon>
        <taxon>Venturiaceae</taxon>
        <taxon>Venturia</taxon>
    </lineage>
</organism>
<protein>
    <recommendedName>
        <fullName evidence="4 5">Tyrosinase copper-binding domain-containing protein</fullName>
    </recommendedName>
</protein>
<evidence type="ECO:0000259" key="4">
    <source>
        <dbReference type="PROSITE" id="PS00497"/>
    </source>
</evidence>
<dbReference type="InterPro" id="IPR008922">
    <property type="entry name" value="Di-copper_centre_dom_sf"/>
</dbReference>
<dbReference type="PANTHER" id="PTHR11474:SF125">
    <property type="entry name" value="N-ACETYL-6-HYDROXYTRYPTOPHAN OXIDASE IVOB-RELATED"/>
    <property type="match status" value="1"/>
</dbReference>
<feature type="signal peptide" evidence="3">
    <location>
        <begin position="1"/>
        <end position="19"/>
    </location>
</feature>
<dbReference type="AlphaFoldDB" id="A0A517LRG8"/>
<keyword evidence="3" id="KW-0732">Signal</keyword>
<dbReference type="PRINTS" id="PR00092">
    <property type="entry name" value="TYROSINASE"/>
</dbReference>
<dbReference type="Proteomes" id="UP000316270">
    <property type="component" value="Chromosome 19"/>
</dbReference>
<dbReference type="GO" id="GO:0016491">
    <property type="term" value="F:oxidoreductase activity"/>
    <property type="evidence" value="ECO:0007669"/>
    <property type="project" value="UniProtKB-KW"/>
</dbReference>
<dbReference type="EMBL" id="CP042203">
    <property type="protein sequence ID" value="QDS78183.1"/>
    <property type="molecule type" value="Genomic_DNA"/>
</dbReference>
<accession>A0A517LRG8</accession>
<keyword evidence="2" id="KW-0560">Oxidoreductase</keyword>
<evidence type="ECO:0000313" key="7">
    <source>
        <dbReference type="Proteomes" id="UP000316270"/>
    </source>
</evidence>
<dbReference type="PROSITE" id="PS00498">
    <property type="entry name" value="TYROSINASE_2"/>
    <property type="match status" value="1"/>
</dbReference>
<evidence type="ECO:0000256" key="1">
    <source>
        <dbReference type="ARBA" id="ARBA00022723"/>
    </source>
</evidence>
<sequence length="399" mass="44858">MRAFGICLCLVIYSSLVLTSKHHRLSRVLSLLDNDTLAATALDNLNLHSRTNHTARTGNCTVENAIKRREWGDLTLGERKQYIDAVLCLSRKPPITPLSEFPGVRSRYDDFVATHVNQTQDIHSTSRFLSWHRYYVWSYENALRTECGYSGSQPYYNWAKWADDPEASPMFDGSETSLSGNGAYIAELPLFEDSPILPRGRGGGCIHSGPFANFSVNLGPIAAYWQDVPRNPDAESAILHRMPGGRSYNPRCIRRDISKHVSMSATSDANVTDLIMNSHNYTSFQKTLEGTPARAGFMGIHFGGHYTYGGDPGGDFYMSPGDPAFWPHHASIDRIWWTWQNMEPETRPWEVGLTLTMNDDPPSRLGSLDDSLDMGVNGREYRVRDLVSSLRGPFCYIYV</sequence>
<dbReference type="Pfam" id="PF00264">
    <property type="entry name" value="Tyrosinase"/>
    <property type="match status" value="1"/>
</dbReference>
<dbReference type="InterPro" id="IPR002227">
    <property type="entry name" value="Tyrosinase_Cu-bd"/>
</dbReference>
<dbReference type="Gene3D" id="1.10.1280.10">
    <property type="entry name" value="Di-copper center containing domain from catechol oxidase"/>
    <property type="match status" value="1"/>
</dbReference>
<reference evidence="6 7" key="1">
    <citation type="submission" date="2019-07" db="EMBL/GenBank/DDBJ databases">
        <title>Finished genome of Venturia effusa.</title>
        <authorList>
            <person name="Young C.A."/>
            <person name="Cox M.P."/>
            <person name="Ganley A.R.D."/>
            <person name="David W.J."/>
        </authorList>
    </citation>
    <scope>NUCLEOTIDE SEQUENCE [LARGE SCALE GENOMIC DNA]</scope>
    <source>
        <strain evidence="7">albino</strain>
    </source>
</reference>
<dbReference type="PROSITE" id="PS00497">
    <property type="entry name" value="TYROSINASE_1"/>
    <property type="match status" value="1"/>
</dbReference>
<evidence type="ECO:0000256" key="3">
    <source>
        <dbReference type="SAM" id="SignalP"/>
    </source>
</evidence>
<evidence type="ECO:0000259" key="5">
    <source>
        <dbReference type="PROSITE" id="PS00498"/>
    </source>
</evidence>
<proteinExistence type="predicted"/>